<accession>A0AA86SPU9</accession>
<proteinExistence type="predicted"/>
<name>A0AA86SPU9_9FABA</name>
<dbReference type="EMBL" id="OY731403">
    <property type="protein sequence ID" value="CAJ1964533.1"/>
    <property type="molecule type" value="Genomic_DNA"/>
</dbReference>
<dbReference type="Proteomes" id="UP001189624">
    <property type="component" value="Chromosome 6"/>
</dbReference>
<feature type="transmembrane region" description="Helical" evidence="1">
    <location>
        <begin position="85"/>
        <end position="105"/>
    </location>
</feature>
<evidence type="ECO:0000313" key="3">
    <source>
        <dbReference type="Proteomes" id="UP001189624"/>
    </source>
</evidence>
<organism evidence="2 3">
    <name type="scientific">Sphenostylis stenocarpa</name>
    <dbReference type="NCBI Taxonomy" id="92480"/>
    <lineage>
        <taxon>Eukaryota</taxon>
        <taxon>Viridiplantae</taxon>
        <taxon>Streptophyta</taxon>
        <taxon>Embryophyta</taxon>
        <taxon>Tracheophyta</taxon>
        <taxon>Spermatophyta</taxon>
        <taxon>Magnoliopsida</taxon>
        <taxon>eudicotyledons</taxon>
        <taxon>Gunneridae</taxon>
        <taxon>Pentapetalae</taxon>
        <taxon>rosids</taxon>
        <taxon>fabids</taxon>
        <taxon>Fabales</taxon>
        <taxon>Fabaceae</taxon>
        <taxon>Papilionoideae</taxon>
        <taxon>50 kb inversion clade</taxon>
        <taxon>NPAAA clade</taxon>
        <taxon>indigoferoid/millettioid clade</taxon>
        <taxon>Phaseoleae</taxon>
        <taxon>Sphenostylis</taxon>
    </lineage>
</organism>
<keyword evidence="1" id="KW-1133">Transmembrane helix</keyword>
<evidence type="ECO:0000256" key="1">
    <source>
        <dbReference type="SAM" id="Phobius"/>
    </source>
</evidence>
<reference evidence="2" key="1">
    <citation type="submission" date="2023-10" db="EMBL/GenBank/DDBJ databases">
        <authorList>
            <person name="Domelevo Entfellner J.-B."/>
        </authorList>
    </citation>
    <scope>NUCLEOTIDE SEQUENCE</scope>
</reference>
<dbReference type="AlphaFoldDB" id="A0AA86SPU9"/>
<evidence type="ECO:0000313" key="2">
    <source>
        <dbReference type="EMBL" id="CAJ1964533.1"/>
    </source>
</evidence>
<keyword evidence="1" id="KW-0472">Membrane</keyword>
<dbReference type="Gramene" id="rna-AYBTSS11_LOCUS20366">
    <property type="protein sequence ID" value="CAJ1964533.1"/>
    <property type="gene ID" value="gene-AYBTSS11_LOCUS20366"/>
</dbReference>
<gene>
    <name evidence="2" type="ORF">AYBTSS11_LOCUS20366</name>
</gene>
<keyword evidence="3" id="KW-1185">Reference proteome</keyword>
<protein>
    <submittedName>
        <fullName evidence="2">Uncharacterized protein</fullName>
    </submittedName>
</protein>
<sequence length="128" mass="13786">MYSNNGRLGSACVGLAGEARNCMISENINSHYVSQLNFCDFFISRMMGFVFSTNLGEVALTDWTICKCHFLAEDGILPPANSPTIVVYATTLLAVFVAPIFLALLDSLFRVSSGTRGEVVGLCCDDAS</sequence>
<keyword evidence="1" id="KW-0812">Transmembrane</keyword>